<dbReference type="AlphaFoldDB" id="A0A1A6GK50"/>
<protein>
    <submittedName>
        <fullName evidence="1">Uncharacterized protein</fullName>
    </submittedName>
</protein>
<evidence type="ECO:0000313" key="1">
    <source>
        <dbReference type="EMBL" id="OBS66591.1"/>
    </source>
</evidence>
<dbReference type="STRING" id="56216.A0A1A6GK50"/>
<evidence type="ECO:0000313" key="2">
    <source>
        <dbReference type="Proteomes" id="UP000092124"/>
    </source>
</evidence>
<comment type="caution">
    <text evidence="1">The sequence shown here is derived from an EMBL/GenBank/DDBJ whole genome shotgun (WGS) entry which is preliminary data.</text>
</comment>
<accession>A0A1A6GK50</accession>
<organism evidence="1 2">
    <name type="scientific">Neotoma lepida</name>
    <name type="common">Desert woodrat</name>
    <dbReference type="NCBI Taxonomy" id="56216"/>
    <lineage>
        <taxon>Eukaryota</taxon>
        <taxon>Metazoa</taxon>
        <taxon>Chordata</taxon>
        <taxon>Craniata</taxon>
        <taxon>Vertebrata</taxon>
        <taxon>Euteleostomi</taxon>
        <taxon>Mammalia</taxon>
        <taxon>Eutheria</taxon>
        <taxon>Euarchontoglires</taxon>
        <taxon>Glires</taxon>
        <taxon>Rodentia</taxon>
        <taxon>Myomorpha</taxon>
        <taxon>Muroidea</taxon>
        <taxon>Cricetidae</taxon>
        <taxon>Neotominae</taxon>
        <taxon>Neotoma</taxon>
    </lineage>
</organism>
<dbReference type="EMBL" id="LZPO01087212">
    <property type="protein sequence ID" value="OBS66591.1"/>
    <property type="molecule type" value="Genomic_DNA"/>
</dbReference>
<gene>
    <name evidence="1" type="ORF">A6R68_04867</name>
</gene>
<dbReference type="Proteomes" id="UP000092124">
    <property type="component" value="Unassembled WGS sequence"/>
</dbReference>
<keyword evidence="2" id="KW-1185">Reference proteome</keyword>
<reference evidence="1 2" key="1">
    <citation type="submission" date="2016-06" db="EMBL/GenBank/DDBJ databases">
        <title>The Draft Genome Sequence and Annotation of the Desert Woodrat Neotoma lepida.</title>
        <authorList>
            <person name="Campbell M."/>
            <person name="Oakeson K.F."/>
            <person name="Yandell M."/>
            <person name="Halpert J.R."/>
            <person name="Dearing D."/>
        </authorList>
    </citation>
    <scope>NUCLEOTIDE SEQUENCE [LARGE SCALE GENOMIC DNA]</scope>
    <source>
        <strain evidence="1">417</strain>
        <tissue evidence="1">Liver</tissue>
    </source>
</reference>
<sequence>VENLLQTSLLEEQLKSPKQAHNLDFCCPPFNIAQTNIKASGADSHSTLMKCLSEVFEAKPQIDFCPRLLLPQEAPIFSEADLPLDTQLSIELLSQNEMSSLPKRDYQLWNVDIIER</sequence>
<proteinExistence type="predicted"/>
<feature type="non-terminal residue" evidence="1">
    <location>
        <position position="1"/>
    </location>
</feature>
<name>A0A1A6GK50_NEOLE</name>